<proteinExistence type="predicted"/>
<evidence type="ECO:0000256" key="2">
    <source>
        <dbReference type="SAM" id="Phobius"/>
    </source>
</evidence>
<accession>A0A4Z0GP90</accession>
<feature type="transmembrane region" description="Helical" evidence="2">
    <location>
        <begin position="225"/>
        <end position="244"/>
    </location>
</feature>
<feature type="transmembrane region" description="Helical" evidence="2">
    <location>
        <begin position="97"/>
        <end position="117"/>
    </location>
</feature>
<reference evidence="3 4" key="1">
    <citation type="journal article" date="2015" name="Int. J. Syst. Evol. Microbiol.">
        <title>Sporolactobacillus shoreae sp. nov. and Sporolactobacillus spathodeae sp. nov., two spore-forming lactic acid bacteria isolated from tree barks in Thailand.</title>
        <authorList>
            <person name="Thamacharoensuk T."/>
            <person name="Kitahara M."/>
            <person name="Ohkuma M."/>
            <person name="Thongchul N."/>
            <person name="Tanasupawat S."/>
        </authorList>
    </citation>
    <scope>NUCLEOTIDE SEQUENCE [LARGE SCALE GENOMIC DNA]</scope>
    <source>
        <strain evidence="3 4">BK92</strain>
    </source>
</reference>
<protein>
    <recommendedName>
        <fullName evidence="5">DUF1129 family protein</fullName>
    </recommendedName>
</protein>
<gene>
    <name evidence="3" type="ORF">E4665_06640</name>
</gene>
<evidence type="ECO:0008006" key="5">
    <source>
        <dbReference type="Google" id="ProtNLM"/>
    </source>
</evidence>
<dbReference type="Proteomes" id="UP000298347">
    <property type="component" value="Unassembled WGS sequence"/>
</dbReference>
<keyword evidence="1" id="KW-0175">Coiled coil</keyword>
<keyword evidence="2" id="KW-0812">Transmembrane</keyword>
<dbReference type="SUPFAM" id="SSF158560">
    <property type="entry name" value="BH3980-like"/>
    <property type="match status" value="1"/>
</dbReference>
<dbReference type="RefSeq" id="WP_135348013.1">
    <property type="nucleotide sequence ID" value="NZ_SRJD01000005.1"/>
</dbReference>
<evidence type="ECO:0000313" key="3">
    <source>
        <dbReference type="EMBL" id="TGA98993.1"/>
    </source>
</evidence>
<feature type="transmembrane region" description="Helical" evidence="2">
    <location>
        <begin position="195"/>
        <end position="213"/>
    </location>
</feature>
<name>A0A4Z0GP90_9BACL</name>
<keyword evidence="2" id="KW-1133">Transmembrane helix</keyword>
<dbReference type="EMBL" id="SRJD01000005">
    <property type="protein sequence ID" value="TGA98993.1"/>
    <property type="molecule type" value="Genomic_DNA"/>
</dbReference>
<keyword evidence="4" id="KW-1185">Reference proteome</keyword>
<comment type="caution">
    <text evidence="3">The sequence shown here is derived from an EMBL/GenBank/DDBJ whole genome shotgun (WGS) entry which is preliminary data.</text>
</comment>
<evidence type="ECO:0000256" key="1">
    <source>
        <dbReference type="SAM" id="Coils"/>
    </source>
</evidence>
<feature type="transmembrane region" description="Helical" evidence="2">
    <location>
        <begin position="123"/>
        <end position="148"/>
    </location>
</feature>
<dbReference type="OrthoDB" id="1655249at2"/>
<organism evidence="3 4">
    <name type="scientific">Sporolactobacillus shoreae</name>
    <dbReference type="NCBI Taxonomy" id="1465501"/>
    <lineage>
        <taxon>Bacteria</taxon>
        <taxon>Bacillati</taxon>
        <taxon>Bacillota</taxon>
        <taxon>Bacilli</taxon>
        <taxon>Bacillales</taxon>
        <taxon>Sporolactobacillaceae</taxon>
        <taxon>Sporolactobacillus</taxon>
    </lineage>
</organism>
<feature type="transmembrane region" description="Helical" evidence="2">
    <location>
        <begin position="256"/>
        <end position="275"/>
    </location>
</feature>
<keyword evidence="2" id="KW-0472">Membrane</keyword>
<evidence type="ECO:0000313" key="4">
    <source>
        <dbReference type="Proteomes" id="UP000298347"/>
    </source>
</evidence>
<sequence length="292" mass="33464">MKKKNDEVKEMIEQNNRLRCELNEENKAYYEQLLLYIRTAGIFYDDYEVETLLMQILQDLRSAQNEGQSAAVFFGKSPQKAANEMIGNLGKASKIEILKLSGLIFAISSFFELLNVFTSPGKGINFIVLILNGLLSYLVVILIFSVLHRTIYAKIFKRKAVSYLLLWLVCCAVLGLFVLITVFSPDWLTVYVPDTAAITIISIFLIAVIVMLFRRKKEERKTWWGFIPWICIMGIIGISLRLPVTKEWMAASQGKIIAAVSIGVGWILFWIISYFSMREKRRKGQTFFSNKP</sequence>
<dbReference type="AlphaFoldDB" id="A0A4Z0GP90"/>
<feature type="transmembrane region" description="Helical" evidence="2">
    <location>
        <begin position="160"/>
        <end position="183"/>
    </location>
</feature>
<feature type="coiled-coil region" evidence="1">
    <location>
        <begin position="1"/>
        <end position="28"/>
    </location>
</feature>